<feature type="chain" id="PRO_5028140100" evidence="6">
    <location>
        <begin position="21"/>
        <end position="298"/>
    </location>
</feature>
<keyword evidence="8" id="KW-1185">Reference proteome</keyword>
<evidence type="ECO:0000256" key="1">
    <source>
        <dbReference type="ARBA" id="ARBA00022670"/>
    </source>
</evidence>
<dbReference type="PROSITE" id="PS50240">
    <property type="entry name" value="TRYPSIN_DOM"/>
    <property type="match status" value="1"/>
</dbReference>
<dbReference type="PRINTS" id="PR00722">
    <property type="entry name" value="CHYMOTRYPSIN"/>
</dbReference>
<feature type="domain" description="Peptidase S1" evidence="7">
    <location>
        <begin position="30"/>
        <end position="273"/>
    </location>
</feature>
<evidence type="ECO:0000313" key="9">
    <source>
        <dbReference type="RefSeq" id="XP_020851310.1"/>
    </source>
</evidence>
<dbReference type="RefSeq" id="XP_020851310.1">
    <property type="nucleotide sequence ID" value="XM_020995651.1"/>
</dbReference>
<dbReference type="AlphaFoldDB" id="A0A6P5KZE0"/>
<evidence type="ECO:0000256" key="3">
    <source>
        <dbReference type="ARBA" id="ARBA00022801"/>
    </source>
</evidence>
<protein>
    <submittedName>
        <fullName evidence="9">Serine protease 45-like</fullName>
    </submittedName>
</protein>
<feature type="signal peptide" evidence="6">
    <location>
        <begin position="1"/>
        <end position="20"/>
    </location>
</feature>
<dbReference type="Pfam" id="PF00089">
    <property type="entry name" value="Trypsin"/>
    <property type="match status" value="1"/>
</dbReference>
<dbReference type="Proteomes" id="UP000515140">
    <property type="component" value="Unplaced"/>
</dbReference>
<dbReference type="GO" id="GO:0004252">
    <property type="term" value="F:serine-type endopeptidase activity"/>
    <property type="evidence" value="ECO:0007669"/>
    <property type="project" value="InterPro"/>
</dbReference>
<sequence length="298" mass="34765">MAWARLALLLPLLLLQIDQAYERDKDMYEVCGRPKLRPRDFTIEPRRGRWPWQASLWYKGKHWCGATLIQPEWIITAASCFRLSNDTWDYSVMIGSVYAYPTTRFMPTFLQHREYYPKFTPWTLTETARTMPLRQNFKASSPSQEIYQGLRRRKSVQFKLVFFRLVESLEGSMELREGRVKITDLDRYENVQGPLGQLSDSETYRNDMLCVLTPLYPAERCVGDQGGPLICQIQDVYYQFGIMNWDRGCMAAIKTKTFTSLALYSAWVEKIISSSTTLSPFKFTLLALLLPQALLEHF</sequence>
<proteinExistence type="predicted"/>
<dbReference type="Gene3D" id="2.40.10.10">
    <property type="entry name" value="Trypsin-like serine proteases"/>
    <property type="match status" value="2"/>
</dbReference>
<dbReference type="SUPFAM" id="SSF50494">
    <property type="entry name" value="Trypsin-like serine proteases"/>
    <property type="match status" value="1"/>
</dbReference>
<evidence type="ECO:0000256" key="4">
    <source>
        <dbReference type="ARBA" id="ARBA00023157"/>
    </source>
</evidence>
<evidence type="ECO:0000313" key="8">
    <source>
        <dbReference type="Proteomes" id="UP000515140"/>
    </source>
</evidence>
<dbReference type="PANTHER" id="PTHR24253">
    <property type="entry name" value="TRANSMEMBRANE PROTEASE SERINE"/>
    <property type="match status" value="1"/>
</dbReference>
<reference evidence="9" key="1">
    <citation type="submission" date="2025-08" db="UniProtKB">
        <authorList>
            <consortium name="RefSeq"/>
        </authorList>
    </citation>
    <scope>IDENTIFICATION</scope>
    <source>
        <tissue evidence="9">Spleen</tissue>
    </source>
</reference>
<dbReference type="InterPro" id="IPR009003">
    <property type="entry name" value="Peptidase_S1_PA"/>
</dbReference>
<keyword evidence="3" id="KW-0378">Hydrolase</keyword>
<dbReference type="SMART" id="SM00020">
    <property type="entry name" value="Tryp_SPc"/>
    <property type="match status" value="1"/>
</dbReference>
<keyword evidence="4" id="KW-1015">Disulfide bond</keyword>
<keyword evidence="1" id="KW-0645">Protease</keyword>
<dbReference type="GeneID" id="110214638"/>
<dbReference type="KEGG" id="pcw:110214638"/>
<keyword evidence="2 6" id="KW-0732">Signal</keyword>
<organism evidence="8 9">
    <name type="scientific">Phascolarctos cinereus</name>
    <name type="common">Koala</name>
    <dbReference type="NCBI Taxonomy" id="38626"/>
    <lineage>
        <taxon>Eukaryota</taxon>
        <taxon>Metazoa</taxon>
        <taxon>Chordata</taxon>
        <taxon>Craniata</taxon>
        <taxon>Vertebrata</taxon>
        <taxon>Euteleostomi</taxon>
        <taxon>Mammalia</taxon>
        <taxon>Metatheria</taxon>
        <taxon>Diprotodontia</taxon>
        <taxon>Phascolarctidae</taxon>
        <taxon>Phascolarctos</taxon>
    </lineage>
</organism>
<keyword evidence="5" id="KW-0325">Glycoprotein</keyword>
<name>A0A6P5KZE0_PHACI</name>
<dbReference type="PANTHER" id="PTHR24253:SF159">
    <property type="entry name" value="SERINE PROTEASE 42"/>
    <property type="match status" value="1"/>
</dbReference>
<dbReference type="InterPro" id="IPR043504">
    <property type="entry name" value="Peptidase_S1_PA_chymotrypsin"/>
</dbReference>
<evidence type="ECO:0000256" key="5">
    <source>
        <dbReference type="ARBA" id="ARBA00023180"/>
    </source>
</evidence>
<dbReference type="InterPro" id="IPR001254">
    <property type="entry name" value="Trypsin_dom"/>
</dbReference>
<dbReference type="GO" id="GO:0006508">
    <property type="term" value="P:proteolysis"/>
    <property type="evidence" value="ECO:0007669"/>
    <property type="project" value="UniProtKB-KW"/>
</dbReference>
<evidence type="ECO:0000259" key="7">
    <source>
        <dbReference type="PROSITE" id="PS50240"/>
    </source>
</evidence>
<accession>A0A6P5KZE0</accession>
<dbReference type="InterPro" id="IPR001314">
    <property type="entry name" value="Peptidase_S1A"/>
</dbReference>
<dbReference type="InParanoid" id="A0A6P5KZE0"/>
<gene>
    <name evidence="9" type="primary">LOC110214638</name>
</gene>
<evidence type="ECO:0000256" key="2">
    <source>
        <dbReference type="ARBA" id="ARBA00022729"/>
    </source>
</evidence>
<evidence type="ECO:0000256" key="6">
    <source>
        <dbReference type="SAM" id="SignalP"/>
    </source>
</evidence>